<dbReference type="Pfam" id="PF02190">
    <property type="entry name" value="LON_substr_bdg"/>
    <property type="match status" value="1"/>
</dbReference>
<dbReference type="EMBL" id="BMKF01000002">
    <property type="protein sequence ID" value="GGB71568.1"/>
    <property type="molecule type" value="Genomic_DNA"/>
</dbReference>
<dbReference type="GO" id="GO:0008233">
    <property type="term" value="F:peptidase activity"/>
    <property type="evidence" value="ECO:0007669"/>
    <property type="project" value="UniProtKB-KW"/>
</dbReference>
<organism evidence="2 3">
    <name type="scientific">Henriciella pelagia</name>
    <dbReference type="NCBI Taxonomy" id="1977912"/>
    <lineage>
        <taxon>Bacteria</taxon>
        <taxon>Pseudomonadati</taxon>
        <taxon>Pseudomonadota</taxon>
        <taxon>Alphaproteobacteria</taxon>
        <taxon>Hyphomonadales</taxon>
        <taxon>Hyphomonadaceae</taxon>
        <taxon>Henriciella</taxon>
    </lineage>
</organism>
<keyword evidence="2" id="KW-0645">Protease</keyword>
<gene>
    <name evidence="2" type="ORF">GCM10011503_20300</name>
</gene>
<evidence type="ECO:0000313" key="3">
    <source>
        <dbReference type="Proteomes" id="UP000628854"/>
    </source>
</evidence>
<evidence type="ECO:0000259" key="1">
    <source>
        <dbReference type="PROSITE" id="PS51787"/>
    </source>
</evidence>
<accession>A0ABQ1JPQ4</accession>
<keyword evidence="3" id="KW-1185">Reference proteome</keyword>
<dbReference type="InterPro" id="IPR015947">
    <property type="entry name" value="PUA-like_sf"/>
</dbReference>
<proteinExistence type="predicted"/>
<comment type="caution">
    <text evidence="2">The sequence shown here is derived from an EMBL/GenBank/DDBJ whole genome shotgun (WGS) entry which is preliminary data.</text>
</comment>
<dbReference type="PANTHER" id="PTHR46732">
    <property type="entry name" value="ATP-DEPENDENT PROTEASE LA (LON) DOMAIN PROTEIN"/>
    <property type="match status" value="1"/>
</dbReference>
<evidence type="ECO:0000313" key="2">
    <source>
        <dbReference type="EMBL" id="GGB71568.1"/>
    </source>
</evidence>
<dbReference type="Proteomes" id="UP000628854">
    <property type="component" value="Unassembled WGS sequence"/>
</dbReference>
<name>A0ABQ1JPQ4_9PROT</name>
<feature type="domain" description="Lon N-terminal" evidence="1">
    <location>
        <begin position="16"/>
        <end position="207"/>
    </location>
</feature>
<dbReference type="SMART" id="SM00464">
    <property type="entry name" value="LON"/>
    <property type="match status" value="1"/>
</dbReference>
<dbReference type="InterPro" id="IPR003111">
    <property type="entry name" value="Lon_prtase_N"/>
</dbReference>
<keyword evidence="2" id="KW-0378">Hydrolase</keyword>
<dbReference type="PROSITE" id="PS51787">
    <property type="entry name" value="LON_N"/>
    <property type="match status" value="1"/>
</dbReference>
<dbReference type="GO" id="GO:0006508">
    <property type="term" value="P:proteolysis"/>
    <property type="evidence" value="ECO:0007669"/>
    <property type="project" value="UniProtKB-KW"/>
</dbReference>
<protein>
    <submittedName>
        <fullName evidence="2">ATP-dependent protease</fullName>
    </submittedName>
</protein>
<dbReference type="PANTHER" id="PTHR46732:SF8">
    <property type="entry name" value="ATP-DEPENDENT PROTEASE LA (LON) DOMAIN PROTEIN"/>
    <property type="match status" value="1"/>
</dbReference>
<dbReference type="SUPFAM" id="SSF88697">
    <property type="entry name" value="PUA domain-like"/>
    <property type="match status" value="1"/>
</dbReference>
<sequence>MMRLGYRKVSDLPATLAVFPLAGALLFPRWSLPLNIFEPRYLNMIDDAMSGSRLIGMIQPMGGSRQVPKLAHVGCAGRITSYSETEDGRYLINLTGVCRFGIAKELDVDTPYRQVSPDWDTYAADLTQPDLSCLPERERLASALRKYVASNEMEVDWEAVESAPLETLVNALSAGCPFSPMEKQALLEASTVAKRCEALIALLDMDVPGDDSSTLQ</sequence>
<dbReference type="InterPro" id="IPR046336">
    <property type="entry name" value="Lon_prtase_N_sf"/>
</dbReference>
<reference evidence="3" key="1">
    <citation type="journal article" date="2019" name="Int. J. Syst. Evol. Microbiol.">
        <title>The Global Catalogue of Microorganisms (GCM) 10K type strain sequencing project: providing services to taxonomists for standard genome sequencing and annotation.</title>
        <authorList>
            <consortium name="The Broad Institute Genomics Platform"/>
            <consortium name="The Broad Institute Genome Sequencing Center for Infectious Disease"/>
            <person name="Wu L."/>
            <person name="Ma J."/>
        </authorList>
    </citation>
    <scope>NUCLEOTIDE SEQUENCE [LARGE SCALE GENOMIC DNA]</scope>
    <source>
        <strain evidence="3">CGMCC 1.15928</strain>
    </source>
</reference>
<dbReference type="Gene3D" id="2.30.130.40">
    <property type="entry name" value="LON domain-like"/>
    <property type="match status" value="1"/>
</dbReference>